<dbReference type="EMBL" id="CP019336">
    <property type="protein sequence ID" value="AUC21705.1"/>
    <property type="molecule type" value="Genomic_DNA"/>
</dbReference>
<keyword evidence="1" id="KW-0812">Transmembrane</keyword>
<keyword evidence="1" id="KW-0472">Membrane</keyword>
<keyword evidence="1" id="KW-1133">Transmembrane helix</keyword>
<feature type="transmembrane region" description="Helical" evidence="1">
    <location>
        <begin position="43"/>
        <end position="63"/>
    </location>
</feature>
<gene>
    <name evidence="2" type="ORF">BTO15_06115</name>
</gene>
<reference evidence="2 3" key="1">
    <citation type="submission" date="2017-02" db="EMBL/GenBank/DDBJ databases">
        <title>Trade-off between light-utilization and light-protection in marine flavobacteria.</title>
        <authorList>
            <person name="Kumagai Y."/>
            <person name="Yoshizawa S."/>
            <person name="Kogure K."/>
            <person name="Iwasaki W."/>
        </authorList>
    </citation>
    <scope>NUCLEOTIDE SEQUENCE [LARGE SCALE GENOMIC DNA]</scope>
    <source>
        <strain evidence="2 3">KCTC 23670</strain>
    </source>
</reference>
<keyword evidence="3" id="KW-1185">Reference proteome</keyword>
<dbReference type="RefSeq" id="WP_208890781.1">
    <property type="nucleotide sequence ID" value="NZ_CP019336.1"/>
</dbReference>
<evidence type="ECO:0000313" key="2">
    <source>
        <dbReference type="EMBL" id="AUC21705.1"/>
    </source>
</evidence>
<protein>
    <recommendedName>
        <fullName evidence="4">Outer membrane protein beta-barrel domain-containing protein</fullName>
    </recommendedName>
</protein>
<name>A0ABM6PY35_9FLAO</name>
<evidence type="ECO:0000256" key="1">
    <source>
        <dbReference type="SAM" id="Phobius"/>
    </source>
</evidence>
<proteinExistence type="predicted"/>
<evidence type="ECO:0008006" key="4">
    <source>
        <dbReference type="Google" id="ProtNLM"/>
    </source>
</evidence>
<dbReference type="Proteomes" id="UP000232721">
    <property type="component" value="Chromosome"/>
</dbReference>
<accession>A0ABM6PY35</accession>
<organism evidence="2 3">
    <name type="scientific">Polaribacter sejongensis</name>
    <dbReference type="NCBI Taxonomy" id="985043"/>
    <lineage>
        <taxon>Bacteria</taxon>
        <taxon>Pseudomonadati</taxon>
        <taxon>Bacteroidota</taxon>
        <taxon>Flavobacteriia</taxon>
        <taxon>Flavobacteriales</taxon>
        <taxon>Flavobacteriaceae</taxon>
    </lineage>
</organism>
<sequence length="450" mass="50942">MKNKNLDKLFQDQLKNLEVTPDKKVWGNIESKLKKKKRRVVPLWWFAGGAAAMLLLGMLLFPVSTDETDFIKIDSKTIVTERTENKVEKNDLPKIDSLIQNTKIEEKILVADKKTKESIKSVKKDVEEPRFQKKLVRDKNVVEKTLLANNTARNTTKETLDSVNDKKIDINKNKEVFSEEKERIVENVAIEKELPKNKVDLNKFIKDRDSVFSIKNLKHKWSIAPVFAVLNSNSFSNSSPVNKSLANSTKGKNSFSYGFQIGYQINKKWSIQSGVHLQEMGFVNNQVTAVSSISKSTSPVAFNSGVSLSFNTAPIQTSDFDNSAMISRTSLNGDLNQIFGYIEVPIEVKYNFLTVKNFNTQVVAGFSSLFLNKNEVNFSSQFFTNSGSANNLNNINFSGNLGFDFNYFLNNKWSLNLNPMFKAQLDTFSENSNGFSPFNFGIYSGIKYTF</sequence>
<evidence type="ECO:0000313" key="3">
    <source>
        <dbReference type="Proteomes" id="UP000232721"/>
    </source>
</evidence>